<organism evidence="1 2">
    <name type="scientific">Paulinella micropora</name>
    <dbReference type="NCBI Taxonomy" id="1928728"/>
    <lineage>
        <taxon>Eukaryota</taxon>
        <taxon>Sar</taxon>
        <taxon>Rhizaria</taxon>
        <taxon>Cercozoa</taxon>
        <taxon>Imbricatea</taxon>
        <taxon>Silicofilosea</taxon>
        <taxon>Euglyphida</taxon>
        <taxon>Paulinellidae</taxon>
        <taxon>Paulinella</taxon>
    </lineage>
</organism>
<dbReference type="InterPro" id="IPR006336">
    <property type="entry name" value="GCS2"/>
</dbReference>
<protein>
    <recommendedName>
        <fullName evidence="3">Glutamate--cysteine ligase</fullName>
    </recommendedName>
</protein>
<geneLocation type="organellar chromatophore" evidence="1"/>
<gene>
    <name evidence="1" type="primary">MYN1_Chr_536</name>
    <name evidence="1" type="ORF">PMYN1_Chma546</name>
</gene>
<dbReference type="InterPro" id="IPR014746">
    <property type="entry name" value="Gln_synth/guanido_kin_cat_dom"/>
</dbReference>
<proteinExistence type="predicted"/>
<dbReference type="InterPro" id="IPR011792">
    <property type="entry name" value="GshA_cyano"/>
</dbReference>
<dbReference type="Pfam" id="PF04107">
    <property type="entry name" value="GCS2"/>
    <property type="match status" value="1"/>
</dbReference>
<reference evidence="1 2" key="1">
    <citation type="submission" date="2019-06" db="EMBL/GenBank/DDBJ databases">
        <title>A hidden player of endosymbiotic evolution: DNA virus triggered massive gene transfer.</title>
        <authorList>
            <person name="Matsuo M."/>
            <person name="Katahata A."/>
            <person name="Tachikawa M."/>
            <person name="Minakuchi Y."/>
            <person name="Noguchi H."/>
            <person name="Toyoda A."/>
            <person name="Fujiyama A."/>
            <person name="Suzuki Y."/>
            <person name="Satoh S."/>
            <person name="Nakayama T."/>
            <person name="Kamikawa R."/>
            <person name="Nomura M."/>
            <person name="Inagaki Y."/>
            <person name="Ishida K."/>
            <person name="Obokata J."/>
        </authorList>
    </citation>
    <scope>NUCLEOTIDE SEQUENCE [LARGE SCALE GENOMIC DNA]</scope>
    <source>
        <strain evidence="1 2">MYN1</strain>
    </source>
</reference>
<evidence type="ECO:0008006" key="3">
    <source>
        <dbReference type="Google" id="ProtNLM"/>
    </source>
</evidence>
<accession>A0A5K7W0Z8</accession>
<dbReference type="PANTHER" id="PTHR36510">
    <property type="entry name" value="GLUTAMATE--CYSTEINE LIGASE 2-RELATED"/>
    <property type="match status" value="1"/>
</dbReference>
<evidence type="ECO:0000313" key="2">
    <source>
        <dbReference type="Proteomes" id="UP000503178"/>
    </source>
</evidence>
<dbReference type="PANTHER" id="PTHR36510:SF1">
    <property type="entry name" value="GLUTAMATE--CYSTEINE LIGASE 2-RELATED"/>
    <property type="match status" value="1"/>
</dbReference>
<name>A0A5K7W0Z8_9EUKA</name>
<dbReference type="InterPro" id="IPR050141">
    <property type="entry name" value="GCL_type2/YbdK_subfam"/>
</dbReference>
<evidence type="ECO:0000313" key="1">
    <source>
        <dbReference type="EMBL" id="BBL86354.1"/>
    </source>
</evidence>
<dbReference type="EMBL" id="LC490351">
    <property type="protein sequence ID" value="BBL86354.1"/>
    <property type="molecule type" value="Genomic_DNA"/>
</dbReference>
<sequence>MSCKSIAVNHPLLLKGFEVELFTGKPDGTVIGIASEAARALTGFVTEPDQRNLEYTTPPNASYDQQLILLVEPRLRLRNWLSDKGLTLLPGSTLSLGNSHQFERSNPDSSYHDIIELNYGTRVVTASVHINFGLDDMDLLFASCRLVRCEAALLLALSASSPFLDGEVCNAHSQRWKQFPLTPAQVPLFIDHENYINWMEAQLLVGSMYNERHLWTSVRPNGENRPYDINRLELRICDLVSDPKVLLAITAFLELRLLSLINNIEQYDPLLASKFSPTELAIMADINDQAAAQYSLEATLLNWRNGQAIVARDLINEVLEEMQPLAQIYGLINVLKPLQGILQDGNQSIRWLKDINQGFSISQILSKEIARMAQQDETLSTILS</sequence>
<dbReference type="GO" id="GO:0042398">
    <property type="term" value="P:modified amino acid biosynthetic process"/>
    <property type="evidence" value="ECO:0007669"/>
    <property type="project" value="InterPro"/>
</dbReference>
<dbReference type="NCBIfam" id="TIGR02048">
    <property type="entry name" value="gshA_cyano"/>
    <property type="match status" value="1"/>
</dbReference>
<dbReference type="AlphaFoldDB" id="A0A5K7W0Z8"/>
<dbReference type="Proteomes" id="UP000503178">
    <property type="component" value="Chromatophore Pltd"/>
</dbReference>
<keyword evidence="1" id="KW-0934">Plastid</keyword>
<dbReference type="Gene3D" id="3.30.590.20">
    <property type="match status" value="1"/>
</dbReference>
<dbReference type="GO" id="GO:0004357">
    <property type="term" value="F:glutamate-cysteine ligase activity"/>
    <property type="evidence" value="ECO:0007669"/>
    <property type="project" value="InterPro"/>
</dbReference>
<dbReference type="SUPFAM" id="SSF55931">
    <property type="entry name" value="Glutamine synthetase/guanido kinase"/>
    <property type="match status" value="1"/>
</dbReference>
<keyword evidence="2" id="KW-1185">Reference proteome</keyword>